<name>A0A2R5EUC0_9BACL</name>
<feature type="transmembrane region" description="Helical" evidence="1">
    <location>
        <begin position="417"/>
        <end position="438"/>
    </location>
</feature>
<keyword evidence="1" id="KW-1133">Transmembrane helix</keyword>
<dbReference type="PANTHER" id="PTHR38442">
    <property type="entry name" value="INNER MEMBRANE PROTEIN-RELATED"/>
    <property type="match status" value="1"/>
</dbReference>
<accession>A0A2R5EUC0</accession>
<organism evidence="2 3">
    <name type="scientific">Paenibacillus agaridevorans</name>
    <dbReference type="NCBI Taxonomy" id="171404"/>
    <lineage>
        <taxon>Bacteria</taxon>
        <taxon>Bacillati</taxon>
        <taxon>Bacillota</taxon>
        <taxon>Bacilli</taxon>
        <taxon>Bacillales</taxon>
        <taxon>Paenibacillaceae</taxon>
        <taxon>Paenibacillus</taxon>
    </lineage>
</organism>
<dbReference type="AlphaFoldDB" id="A0A2R5EUC0"/>
<evidence type="ECO:0000256" key="1">
    <source>
        <dbReference type="SAM" id="Phobius"/>
    </source>
</evidence>
<comment type="caution">
    <text evidence="2">The sequence shown here is derived from an EMBL/GenBank/DDBJ whole genome shotgun (WGS) entry which is preliminary data.</text>
</comment>
<dbReference type="RefSeq" id="WP_108993563.1">
    <property type="nucleotide sequence ID" value="NZ_BDQX01000171.1"/>
</dbReference>
<proteinExistence type="predicted"/>
<keyword evidence="1" id="KW-0472">Membrane</keyword>
<evidence type="ECO:0000313" key="2">
    <source>
        <dbReference type="EMBL" id="GBG08648.1"/>
    </source>
</evidence>
<dbReference type="Pfam" id="PF04286">
    <property type="entry name" value="DUF445"/>
    <property type="match status" value="1"/>
</dbReference>
<reference evidence="2 3" key="1">
    <citation type="submission" date="2017-08" db="EMBL/GenBank/DDBJ databases">
        <title>Substantial Increase in Enzyme Production by Combined Drug-Resistance Mutations in Paenibacillus agaridevorans.</title>
        <authorList>
            <person name="Tanaka Y."/>
            <person name="Funane K."/>
            <person name="Hosaka T."/>
            <person name="Shiwa Y."/>
            <person name="Fujita N."/>
            <person name="Miyazaki T."/>
            <person name="Yoshikawa H."/>
            <person name="Murakami K."/>
            <person name="Kasahara K."/>
            <person name="Inaoka T."/>
            <person name="Hiraga Y."/>
            <person name="Ochi K."/>
        </authorList>
    </citation>
    <scope>NUCLEOTIDE SEQUENCE [LARGE SCALE GENOMIC DNA]</scope>
    <source>
        <strain evidence="2 3">T-3040</strain>
    </source>
</reference>
<dbReference type="InterPro" id="IPR007383">
    <property type="entry name" value="DUF445"/>
</dbReference>
<dbReference type="GO" id="GO:0005886">
    <property type="term" value="C:plasma membrane"/>
    <property type="evidence" value="ECO:0007669"/>
    <property type="project" value="TreeGrafter"/>
</dbReference>
<sequence length="446" mass="50365">MTMKQKANASLLLLALLFIGAAVGHYYYAAAWWSRLLLYTAEAGLVGALADLFAVTVLFRHPFGWSWIPHTAIIPRNRDKLVDGVAYMVEEQLLNKELIRDKIKQFRIVEALISWADSRPDGKRISDLGWTLASNLIKRMDTSATSQTLDHHTRNALRGVNLSAYAGKGLKWILQSGNVQSWLGYIVDYAARLTAGDAVKEAIREMLSREKNKFVNEGGSIARWFKQKIVEFAESADALNLDDAAQTLHRDLLTFMEELKRPDHEMRVLLETQLHVLADKLSDSKDIAASIETWKLEMLEQISLQPTIEALLKTVQGLLAEGAEVKYVVTDEGALRQADVKAWFAGLLESYWEWFKNDEETKAQLEEYAQQFVRQVIETEHAVIGKIVRKTLGGFTKERLVSFIESKVDVDLQRIRLNGAFIGAGVGVLIYGFLHGIYAPLLNWIF</sequence>
<gene>
    <name evidence="2" type="ORF">PAT3040_03236</name>
</gene>
<protein>
    <submittedName>
        <fullName evidence="2">DUF445 domain-containing protein</fullName>
    </submittedName>
</protein>
<dbReference type="Proteomes" id="UP000245202">
    <property type="component" value="Unassembled WGS sequence"/>
</dbReference>
<keyword evidence="1" id="KW-0812">Transmembrane</keyword>
<feature type="transmembrane region" description="Helical" evidence="1">
    <location>
        <begin position="40"/>
        <end position="59"/>
    </location>
</feature>
<dbReference type="PANTHER" id="PTHR38442:SF1">
    <property type="entry name" value="INNER MEMBRANE PROTEIN"/>
    <property type="match status" value="1"/>
</dbReference>
<evidence type="ECO:0000313" key="3">
    <source>
        <dbReference type="Proteomes" id="UP000245202"/>
    </source>
</evidence>
<dbReference type="EMBL" id="BDQX01000171">
    <property type="protein sequence ID" value="GBG08648.1"/>
    <property type="molecule type" value="Genomic_DNA"/>
</dbReference>
<keyword evidence="3" id="KW-1185">Reference proteome</keyword>